<organism evidence="2 3">
    <name type="scientific">Burkholderia savannae</name>
    <dbReference type="NCBI Taxonomy" id="1637837"/>
    <lineage>
        <taxon>Bacteria</taxon>
        <taxon>Pseudomonadati</taxon>
        <taxon>Pseudomonadota</taxon>
        <taxon>Betaproteobacteria</taxon>
        <taxon>Burkholderiales</taxon>
        <taxon>Burkholderiaceae</taxon>
        <taxon>Burkholderia</taxon>
        <taxon>pseudomallei group</taxon>
    </lineage>
</organism>
<evidence type="ECO:0000313" key="2">
    <source>
        <dbReference type="EMBL" id="KWZ44967.1"/>
    </source>
</evidence>
<evidence type="ECO:0000313" key="3">
    <source>
        <dbReference type="Proteomes" id="UP000070255"/>
    </source>
</evidence>
<feature type="compositionally biased region" description="Basic and acidic residues" evidence="1">
    <location>
        <begin position="142"/>
        <end position="155"/>
    </location>
</feature>
<keyword evidence="3" id="KW-1185">Reference proteome</keyword>
<evidence type="ECO:0000256" key="1">
    <source>
        <dbReference type="SAM" id="MobiDB-lite"/>
    </source>
</evidence>
<gene>
    <name evidence="2" type="ORF">WS72_18280</name>
</gene>
<name>A0ABR5TMF9_9BURK</name>
<accession>A0ABR5TMF9</accession>
<protein>
    <submittedName>
        <fullName evidence="2">Uncharacterized protein</fullName>
    </submittedName>
</protein>
<feature type="compositionally biased region" description="Acidic residues" evidence="1">
    <location>
        <begin position="156"/>
        <end position="166"/>
    </location>
</feature>
<reference evidence="2 3" key="1">
    <citation type="submission" date="2015-11" db="EMBL/GenBank/DDBJ databases">
        <authorList>
            <person name="Sahl J."/>
            <person name="Wagner D."/>
            <person name="Keim P."/>
        </authorList>
    </citation>
    <scope>NUCLEOTIDE SEQUENCE [LARGE SCALE GENOMIC DNA]</scope>
    <source>
        <strain evidence="2 3">BDU18</strain>
    </source>
</reference>
<dbReference type="RefSeq" id="WP_059583854.1">
    <property type="nucleotide sequence ID" value="NZ_CP013417.1"/>
</dbReference>
<comment type="caution">
    <text evidence="2">The sequence shown here is derived from an EMBL/GenBank/DDBJ whole genome shotgun (WGS) entry which is preliminary data.</text>
</comment>
<proteinExistence type="predicted"/>
<feature type="region of interest" description="Disordered" evidence="1">
    <location>
        <begin position="119"/>
        <end position="194"/>
    </location>
</feature>
<sequence>MEDAYARRALLLHLGSVLQILSRLEEQKRDDLSIEALLATNGMLADVPLVEYVVQDMTMREFEARALRSFCLWPQLLLEDPLDYDALALPVRKHLFAGNDTGWKAYAAALREAAPGFGTAGSYTAEPHEAEPDDSGYPDDERDVRDEAARDISVERDEDEGEDDADDARLRERAAAGVESASPDAARVRRESYE</sequence>
<feature type="compositionally biased region" description="Acidic residues" evidence="1">
    <location>
        <begin position="131"/>
        <end position="141"/>
    </location>
</feature>
<dbReference type="Proteomes" id="UP000070255">
    <property type="component" value="Unassembled WGS sequence"/>
</dbReference>
<dbReference type="EMBL" id="LNJQ01000001">
    <property type="protein sequence ID" value="KWZ44967.1"/>
    <property type="molecule type" value="Genomic_DNA"/>
</dbReference>